<dbReference type="InterPro" id="IPR007627">
    <property type="entry name" value="RNA_pol_sigma70_r2"/>
</dbReference>
<gene>
    <name evidence="7" type="ORF">CQ14_26945</name>
</gene>
<feature type="domain" description="RNA polymerase sigma factor 70 region 4 type 2" evidence="6">
    <location>
        <begin position="126"/>
        <end position="176"/>
    </location>
</feature>
<proteinExistence type="inferred from homology"/>
<dbReference type="Pfam" id="PF04542">
    <property type="entry name" value="Sigma70_r2"/>
    <property type="match status" value="1"/>
</dbReference>
<evidence type="ECO:0000256" key="1">
    <source>
        <dbReference type="ARBA" id="ARBA00010641"/>
    </source>
</evidence>
<dbReference type="InterPro" id="IPR036388">
    <property type="entry name" value="WH-like_DNA-bd_sf"/>
</dbReference>
<dbReference type="OrthoDB" id="9784272at2"/>
<evidence type="ECO:0000256" key="2">
    <source>
        <dbReference type="ARBA" id="ARBA00023015"/>
    </source>
</evidence>
<evidence type="ECO:0000256" key="4">
    <source>
        <dbReference type="ARBA" id="ARBA00023163"/>
    </source>
</evidence>
<dbReference type="InterPro" id="IPR039425">
    <property type="entry name" value="RNA_pol_sigma-70-like"/>
</dbReference>
<dbReference type="GO" id="GO:0016987">
    <property type="term" value="F:sigma factor activity"/>
    <property type="evidence" value="ECO:0007669"/>
    <property type="project" value="UniProtKB-KW"/>
</dbReference>
<feature type="domain" description="RNA polymerase sigma-70 region 2" evidence="5">
    <location>
        <begin position="27"/>
        <end position="93"/>
    </location>
</feature>
<dbReference type="Proteomes" id="UP000051660">
    <property type="component" value="Unassembled WGS sequence"/>
</dbReference>
<dbReference type="InterPro" id="IPR013325">
    <property type="entry name" value="RNA_pol_sigma_r2"/>
</dbReference>
<dbReference type="InterPro" id="IPR013249">
    <property type="entry name" value="RNA_pol_sigma70_r4_t2"/>
</dbReference>
<evidence type="ECO:0000313" key="8">
    <source>
        <dbReference type="Proteomes" id="UP000051660"/>
    </source>
</evidence>
<keyword evidence="4" id="KW-0804">Transcription</keyword>
<evidence type="ECO:0000256" key="3">
    <source>
        <dbReference type="ARBA" id="ARBA00023082"/>
    </source>
</evidence>
<dbReference type="PANTHER" id="PTHR43133:SF62">
    <property type="entry name" value="RNA POLYMERASE SIGMA FACTOR SIGZ"/>
    <property type="match status" value="1"/>
</dbReference>
<dbReference type="Pfam" id="PF08281">
    <property type="entry name" value="Sigma70_r4_2"/>
    <property type="match status" value="1"/>
</dbReference>
<dbReference type="Gene3D" id="1.10.10.10">
    <property type="entry name" value="Winged helix-like DNA-binding domain superfamily/Winged helix DNA-binding domain"/>
    <property type="match status" value="1"/>
</dbReference>
<dbReference type="Gene3D" id="1.10.1740.10">
    <property type="match status" value="1"/>
</dbReference>
<dbReference type="NCBIfam" id="TIGR02937">
    <property type="entry name" value="sigma70-ECF"/>
    <property type="match status" value="1"/>
</dbReference>
<reference evidence="7 8" key="1">
    <citation type="submission" date="2014-03" db="EMBL/GenBank/DDBJ databases">
        <title>Bradyrhizobium valentinum sp. nov., isolated from effective nodules of Lupinus mariae-josephae, a lupine endemic of basic-lime soils in Eastern Spain.</title>
        <authorList>
            <person name="Duran D."/>
            <person name="Rey L."/>
            <person name="Navarro A."/>
            <person name="Busquets A."/>
            <person name="Imperial J."/>
            <person name="Ruiz-Argueso T."/>
        </authorList>
    </citation>
    <scope>NUCLEOTIDE SEQUENCE [LARGE SCALE GENOMIC DNA]</scope>
    <source>
        <strain evidence="7 8">CCBAU 23086</strain>
    </source>
</reference>
<evidence type="ECO:0000313" key="7">
    <source>
        <dbReference type="EMBL" id="KRR26128.1"/>
    </source>
</evidence>
<dbReference type="CDD" id="cd06171">
    <property type="entry name" value="Sigma70_r4"/>
    <property type="match status" value="1"/>
</dbReference>
<protein>
    <recommendedName>
        <fullName evidence="9">RNA polymerase subunit sigma</fullName>
    </recommendedName>
</protein>
<dbReference type="InterPro" id="IPR014284">
    <property type="entry name" value="RNA_pol_sigma-70_dom"/>
</dbReference>
<keyword evidence="3" id="KW-0731">Sigma factor</keyword>
<evidence type="ECO:0000259" key="5">
    <source>
        <dbReference type="Pfam" id="PF04542"/>
    </source>
</evidence>
<organism evidence="7 8">
    <name type="scientific">Bradyrhizobium lablabi</name>
    <dbReference type="NCBI Taxonomy" id="722472"/>
    <lineage>
        <taxon>Bacteria</taxon>
        <taxon>Pseudomonadati</taxon>
        <taxon>Pseudomonadota</taxon>
        <taxon>Alphaproteobacteria</taxon>
        <taxon>Hyphomicrobiales</taxon>
        <taxon>Nitrobacteraceae</taxon>
        <taxon>Bradyrhizobium</taxon>
    </lineage>
</organism>
<name>A0A0R3N8M1_9BRAD</name>
<evidence type="ECO:0000259" key="6">
    <source>
        <dbReference type="Pfam" id="PF08281"/>
    </source>
</evidence>
<dbReference type="EMBL" id="LLYB01000049">
    <property type="protein sequence ID" value="KRR26128.1"/>
    <property type="molecule type" value="Genomic_DNA"/>
</dbReference>
<dbReference type="PANTHER" id="PTHR43133">
    <property type="entry name" value="RNA POLYMERASE ECF-TYPE SIGMA FACTO"/>
    <property type="match status" value="1"/>
</dbReference>
<dbReference type="GO" id="GO:0006352">
    <property type="term" value="P:DNA-templated transcription initiation"/>
    <property type="evidence" value="ECO:0007669"/>
    <property type="project" value="InterPro"/>
</dbReference>
<dbReference type="SUPFAM" id="SSF88659">
    <property type="entry name" value="Sigma3 and sigma4 domains of RNA polymerase sigma factors"/>
    <property type="match status" value="1"/>
</dbReference>
<dbReference type="SUPFAM" id="SSF88946">
    <property type="entry name" value="Sigma2 domain of RNA polymerase sigma factors"/>
    <property type="match status" value="1"/>
</dbReference>
<dbReference type="InterPro" id="IPR013324">
    <property type="entry name" value="RNA_pol_sigma_r3/r4-like"/>
</dbReference>
<evidence type="ECO:0008006" key="9">
    <source>
        <dbReference type="Google" id="ProtNLM"/>
    </source>
</evidence>
<dbReference type="GO" id="GO:0003677">
    <property type="term" value="F:DNA binding"/>
    <property type="evidence" value="ECO:0007669"/>
    <property type="project" value="InterPro"/>
</dbReference>
<comment type="caution">
    <text evidence="7">The sequence shown here is derived from an EMBL/GenBank/DDBJ whole genome shotgun (WGS) entry which is preliminary data.</text>
</comment>
<keyword evidence="2" id="KW-0805">Transcription regulation</keyword>
<accession>A0A0R3N8M1</accession>
<dbReference type="AlphaFoldDB" id="A0A0R3N8M1"/>
<comment type="similarity">
    <text evidence="1">Belongs to the sigma-70 factor family. ECF subfamily.</text>
</comment>
<sequence length="182" mass="20378">MRQISEDDLGQVLRSVAKGDRAAFRRLYEQVGPTLFGICSRILRDRNAAEDAFQEAMLRIWQKSYLYDPAKGGAMSWMVTVVRRVALDRLPAQRTGPVLLTDESVAAVLEALSNQASHDPALAPDLRKCLGLLEQNHRQAVLLAYYYGLSYEELAAHSAVPVGTIRTWIHRAVEKLQLCLSQ</sequence>